<reference evidence="10" key="2">
    <citation type="submission" date="2022-03" db="EMBL/GenBank/DDBJ databases">
        <title>Genome Encyclopedia of Bacteria and Archaea VI: Functional Genomics of Type Strains.</title>
        <authorList>
            <person name="Whitman W."/>
        </authorList>
    </citation>
    <scope>NUCLEOTIDE SEQUENCE</scope>
    <source>
        <strain evidence="10">HSC-15S17</strain>
    </source>
</reference>
<evidence type="ECO:0000256" key="5">
    <source>
        <dbReference type="ARBA" id="ARBA00078257"/>
    </source>
</evidence>
<dbReference type="AlphaFoldDB" id="A0AA41H9R6"/>
<keyword evidence="3" id="KW-0663">Pyridoxal phosphate</keyword>
<evidence type="ECO:0000313" key="10">
    <source>
        <dbReference type="EMBL" id="MCP2007694.1"/>
    </source>
</evidence>
<dbReference type="SMART" id="SM00116">
    <property type="entry name" value="CBS"/>
    <property type="match status" value="2"/>
</dbReference>
<evidence type="ECO:0000256" key="6">
    <source>
        <dbReference type="ARBA" id="ARBA00079153"/>
    </source>
</evidence>
<dbReference type="PROSITE" id="PS51371">
    <property type="entry name" value="CBS"/>
    <property type="match status" value="1"/>
</dbReference>
<dbReference type="Proteomes" id="UP001155901">
    <property type="component" value="Unassembled WGS sequence"/>
</dbReference>
<dbReference type="Proteomes" id="UP001162889">
    <property type="component" value="Unassembled WGS sequence"/>
</dbReference>
<dbReference type="RefSeq" id="WP_217944051.1">
    <property type="nucleotide sequence ID" value="NZ_JAHTGR010000011.1"/>
</dbReference>
<dbReference type="CDD" id="cd01561">
    <property type="entry name" value="CBS_like"/>
    <property type="match status" value="1"/>
</dbReference>
<comment type="caution">
    <text evidence="9">The sequence shown here is derived from an EMBL/GenBank/DDBJ whole genome shotgun (WGS) entry which is preliminary data.</text>
</comment>
<dbReference type="FunFam" id="3.40.50.1100:FF:000003">
    <property type="entry name" value="Cystathionine beta-synthase"/>
    <property type="match status" value="1"/>
</dbReference>
<evidence type="ECO:0000256" key="4">
    <source>
        <dbReference type="ARBA" id="ARBA00072081"/>
    </source>
</evidence>
<evidence type="ECO:0000313" key="9">
    <source>
        <dbReference type="EMBL" id="MBV6323355.1"/>
    </source>
</evidence>
<dbReference type="GO" id="GO:0016765">
    <property type="term" value="F:transferase activity, transferring alkyl or aryl (other than methyl) groups"/>
    <property type="evidence" value="ECO:0007669"/>
    <property type="project" value="UniProtKB-ARBA"/>
</dbReference>
<dbReference type="FunFam" id="3.40.50.1100:FF:000118">
    <property type="entry name" value="Related to CYS4-cystathionine beta-synthase"/>
    <property type="match status" value="1"/>
</dbReference>
<dbReference type="PANTHER" id="PTHR10314">
    <property type="entry name" value="CYSTATHIONINE BETA-SYNTHASE"/>
    <property type="match status" value="1"/>
</dbReference>
<evidence type="ECO:0000256" key="7">
    <source>
        <dbReference type="PROSITE-ProRule" id="PRU00703"/>
    </source>
</evidence>
<evidence type="ECO:0000256" key="2">
    <source>
        <dbReference type="ARBA" id="ARBA00007103"/>
    </source>
</evidence>
<evidence type="ECO:0000313" key="12">
    <source>
        <dbReference type="Proteomes" id="UP001162889"/>
    </source>
</evidence>
<keyword evidence="10" id="KW-0456">Lyase</keyword>
<dbReference type="Pfam" id="PF00571">
    <property type="entry name" value="CBS"/>
    <property type="match status" value="2"/>
</dbReference>
<keyword evidence="12" id="KW-1185">Reference proteome</keyword>
<dbReference type="GO" id="GO:0016829">
    <property type="term" value="F:lyase activity"/>
    <property type="evidence" value="ECO:0007669"/>
    <property type="project" value="UniProtKB-KW"/>
</dbReference>
<feature type="domain" description="CBS" evidence="8">
    <location>
        <begin position="338"/>
        <end position="394"/>
    </location>
</feature>
<comment type="cofactor">
    <cofactor evidence="1">
        <name>pyridoxal 5'-phosphate</name>
        <dbReference type="ChEBI" id="CHEBI:597326"/>
    </cofactor>
</comment>
<reference evidence="9" key="1">
    <citation type="submission" date="2021-07" db="EMBL/GenBank/DDBJ databases">
        <title>Characterization of violacein-producing bacteria and related species.</title>
        <authorList>
            <person name="Wilson H.S."/>
            <person name="De Leon M.E."/>
        </authorList>
    </citation>
    <scope>NUCLEOTIDE SEQUENCE</scope>
    <source>
        <strain evidence="9">HSC-15S17</strain>
    </source>
</reference>
<name>A0AA41H9R6_9BURK</name>
<gene>
    <name evidence="9" type="ORF">KVP70_20680</name>
    <name evidence="10" type="ORF">L1274_001387</name>
</gene>
<sequence>MPTPALFKLIGNTPLVQVTRLDTGPCQLFLKLESQNPGGSIKDRIGLSIIEAAEADGRLKPGGTIIEATAGNTGLGLALVGRLKGYRVLLVVPDKMSTEKVLHLKALGAEVRTTRSDVGKGHPEYYQDYAARLARELPGSFLADQFNNPANPLAHETTTGPEIWDQMGHEVDAIVVGVGSSGTLTGLSNYFRKAAPHVEFVLADPKGSILTEYVNTGHVSDTSGSWAVEGIGEDFIPSIADLSGVRKAYTITDQESFDSARSLLRAEGILGGSSTGTLLAAALKYCREQTTPKRVVTFVCDTGTRYLSKVYNDGWMRDQGLLRREPLHDLRDLIGRRYDEGDVVSVSPADTLLIAFNRMRSADLAQLPVLENGKLVGIIDESDLLLKVDNHAEQFSSLVGATMTSRLETLHPSASVQALRSTLDRGLTAVVADGDAFYGLITRFDLLNHLRRTLS</sequence>
<dbReference type="PROSITE" id="PS00901">
    <property type="entry name" value="CYS_SYNTHASE"/>
    <property type="match status" value="1"/>
</dbReference>
<dbReference type="EMBL" id="JAHTGR010000011">
    <property type="protein sequence ID" value="MBV6323355.1"/>
    <property type="molecule type" value="Genomic_DNA"/>
</dbReference>
<dbReference type="InterPro" id="IPR046353">
    <property type="entry name" value="CBS_C"/>
</dbReference>
<comment type="similarity">
    <text evidence="2">Belongs to the cysteine synthase/cystathionine beta-synthase family.</text>
</comment>
<dbReference type="Pfam" id="PF00291">
    <property type="entry name" value="PALP"/>
    <property type="match status" value="1"/>
</dbReference>
<evidence type="ECO:0000259" key="8">
    <source>
        <dbReference type="PROSITE" id="PS51371"/>
    </source>
</evidence>
<dbReference type="EMBL" id="JALJZU010000002">
    <property type="protein sequence ID" value="MCP2007694.1"/>
    <property type="molecule type" value="Genomic_DNA"/>
</dbReference>
<proteinExistence type="inferred from homology"/>
<evidence type="ECO:0000256" key="1">
    <source>
        <dbReference type="ARBA" id="ARBA00001933"/>
    </source>
</evidence>
<evidence type="ECO:0000313" key="11">
    <source>
        <dbReference type="Proteomes" id="UP001155901"/>
    </source>
</evidence>
<keyword evidence="7" id="KW-0129">CBS domain</keyword>
<protein>
    <recommendedName>
        <fullName evidence="4">Cysteine synthase B</fullName>
    </recommendedName>
    <alternativeName>
        <fullName evidence="5">O-acetylserine (thiol)-lyase B</fullName>
    </alternativeName>
    <alternativeName>
        <fullName evidence="6">O-acetylserine sulfhydrylase B</fullName>
    </alternativeName>
</protein>
<dbReference type="CDD" id="cd04608">
    <property type="entry name" value="CBS_pair_CBS"/>
    <property type="match status" value="1"/>
</dbReference>
<dbReference type="InterPro" id="IPR001926">
    <property type="entry name" value="TrpB-like_PALP"/>
</dbReference>
<organism evidence="9 11">
    <name type="scientific">Duganella violaceipulchra</name>
    <dbReference type="NCBI Taxonomy" id="2849652"/>
    <lineage>
        <taxon>Bacteria</taxon>
        <taxon>Pseudomonadati</taxon>
        <taxon>Pseudomonadota</taxon>
        <taxon>Betaproteobacteria</taxon>
        <taxon>Burkholderiales</taxon>
        <taxon>Oxalobacteraceae</taxon>
        <taxon>Telluria group</taxon>
        <taxon>Duganella</taxon>
    </lineage>
</organism>
<dbReference type="GO" id="GO:0006535">
    <property type="term" value="P:cysteine biosynthetic process from serine"/>
    <property type="evidence" value="ECO:0007669"/>
    <property type="project" value="InterPro"/>
</dbReference>
<dbReference type="InterPro" id="IPR000644">
    <property type="entry name" value="CBS_dom"/>
</dbReference>
<accession>A0AA41H9R6</accession>
<dbReference type="InterPro" id="IPR001216">
    <property type="entry name" value="P-phosphate_BS"/>
</dbReference>
<evidence type="ECO:0000256" key="3">
    <source>
        <dbReference type="ARBA" id="ARBA00022898"/>
    </source>
</evidence>
<dbReference type="InterPro" id="IPR050214">
    <property type="entry name" value="Cys_Synth/Cystath_Beta-Synth"/>
</dbReference>